<dbReference type="Proteomes" id="UP000439903">
    <property type="component" value="Unassembled WGS sequence"/>
</dbReference>
<evidence type="ECO:0000313" key="3">
    <source>
        <dbReference type="Proteomes" id="UP000439903"/>
    </source>
</evidence>
<dbReference type="OrthoDB" id="2370796at2759"/>
<keyword evidence="3" id="KW-1185">Reference proteome</keyword>
<comment type="caution">
    <text evidence="2">The sequence shown here is derived from an EMBL/GenBank/DDBJ whole genome shotgun (WGS) entry which is preliminary data.</text>
</comment>
<name>A0A8H4EJY7_GIGMA</name>
<evidence type="ECO:0000313" key="2">
    <source>
        <dbReference type="EMBL" id="KAF0501089.1"/>
    </source>
</evidence>
<feature type="signal peptide" evidence="1">
    <location>
        <begin position="1"/>
        <end position="23"/>
    </location>
</feature>
<accession>A0A8H4EJY7</accession>
<proteinExistence type="predicted"/>
<dbReference type="EMBL" id="WTPW01000546">
    <property type="protein sequence ID" value="KAF0501089.1"/>
    <property type="molecule type" value="Genomic_DNA"/>
</dbReference>
<reference evidence="2 3" key="1">
    <citation type="journal article" date="2019" name="Environ. Microbiol.">
        <title>At the nexus of three kingdoms: the genome of the mycorrhizal fungus Gigaspora margarita provides insights into plant, endobacterial and fungal interactions.</title>
        <authorList>
            <person name="Venice F."/>
            <person name="Ghignone S."/>
            <person name="Salvioli di Fossalunga A."/>
            <person name="Amselem J."/>
            <person name="Novero M."/>
            <person name="Xianan X."/>
            <person name="Sedzielewska Toro K."/>
            <person name="Morin E."/>
            <person name="Lipzen A."/>
            <person name="Grigoriev I.V."/>
            <person name="Henrissat B."/>
            <person name="Martin F.M."/>
            <person name="Bonfante P."/>
        </authorList>
    </citation>
    <scope>NUCLEOTIDE SEQUENCE [LARGE SCALE GENOMIC DNA]</scope>
    <source>
        <strain evidence="2 3">BEG34</strain>
    </source>
</reference>
<protein>
    <submittedName>
        <fullName evidence="2">Uncharacterized protein</fullName>
    </submittedName>
</protein>
<sequence length="137" mass="14844">MLKIRVITTFIALFAFIFTYLHATPLPRSSSTEDPAVALLKKINGVVTFDQIAPDTGATYGIIFKGIDENSPENYFISIGDGVYKESFAKLAITIDPPTAGPWNVTGTGNVTALVGLKFAVLKNDKVLDSTIIERYA</sequence>
<organism evidence="2 3">
    <name type="scientific">Gigaspora margarita</name>
    <dbReference type="NCBI Taxonomy" id="4874"/>
    <lineage>
        <taxon>Eukaryota</taxon>
        <taxon>Fungi</taxon>
        <taxon>Fungi incertae sedis</taxon>
        <taxon>Mucoromycota</taxon>
        <taxon>Glomeromycotina</taxon>
        <taxon>Glomeromycetes</taxon>
        <taxon>Diversisporales</taxon>
        <taxon>Gigasporaceae</taxon>
        <taxon>Gigaspora</taxon>
    </lineage>
</organism>
<keyword evidence="1" id="KW-0732">Signal</keyword>
<feature type="chain" id="PRO_5034425949" evidence="1">
    <location>
        <begin position="24"/>
        <end position="137"/>
    </location>
</feature>
<evidence type="ECO:0000256" key="1">
    <source>
        <dbReference type="SAM" id="SignalP"/>
    </source>
</evidence>
<gene>
    <name evidence="2" type="ORF">F8M41_020162</name>
</gene>
<dbReference type="AlphaFoldDB" id="A0A8H4EJY7"/>